<evidence type="ECO:0000313" key="3">
    <source>
        <dbReference type="Proteomes" id="UP000671828"/>
    </source>
</evidence>
<dbReference type="RefSeq" id="WP_204845429.1">
    <property type="nucleotide sequence ID" value="NZ_JAFBCL010000001.1"/>
</dbReference>
<dbReference type="EMBL" id="JAFBCL010000001">
    <property type="protein sequence ID" value="MBM7814836.1"/>
    <property type="molecule type" value="Genomic_DNA"/>
</dbReference>
<dbReference type="EMBL" id="CP072788">
    <property type="protein sequence ID" value="QTR03115.1"/>
    <property type="molecule type" value="Genomic_DNA"/>
</dbReference>
<protein>
    <submittedName>
        <fullName evidence="2">Uncharacterized protein</fullName>
    </submittedName>
</protein>
<reference evidence="2" key="2">
    <citation type="submission" date="2021-04" db="EMBL/GenBank/DDBJ databases">
        <title>Saccharothrix algeriensis WGS.</title>
        <authorList>
            <person name="Stuskova K."/>
            <person name="Hakalova E."/>
            <person name="Tebbal A.B."/>
            <person name="Eichmeier A."/>
        </authorList>
    </citation>
    <scope>NUCLEOTIDE SEQUENCE</scope>
    <source>
        <strain evidence="2">NRRL B-24137</strain>
    </source>
</reference>
<evidence type="ECO:0000313" key="1">
    <source>
        <dbReference type="EMBL" id="MBM7814836.1"/>
    </source>
</evidence>
<reference evidence="1 4" key="1">
    <citation type="submission" date="2021-01" db="EMBL/GenBank/DDBJ databases">
        <title>Sequencing the genomes of 1000 actinobacteria strains.</title>
        <authorList>
            <person name="Klenk H.-P."/>
        </authorList>
    </citation>
    <scope>NUCLEOTIDE SEQUENCE [LARGE SCALE GENOMIC DNA]</scope>
    <source>
        <strain evidence="1 4">DSM 44581</strain>
    </source>
</reference>
<evidence type="ECO:0000313" key="2">
    <source>
        <dbReference type="EMBL" id="QTR03115.1"/>
    </source>
</evidence>
<dbReference type="AlphaFoldDB" id="A0A8T8HX08"/>
<keyword evidence="4" id="KW-1185">Reference proteome</keyword>
<name>A0A8T8HX08_9PSEU</name>
<dbReference type="Proteomes" id="UP001195724">
    <property type="component" value="Unassembled WGS sequence"/>
</dbReference>
<proteinExistence type="predicted"/>
<gene>
    <name evidence="2" type="ORF">J7S33_29805</name>
    <name evidence="1" type="ORF">JOE68_005701</name>
</gene>
<accession>A0A8T8HX08</accession>
<dbReference type="InterPro" id="IPR016084">
    <property type="entry name" value="Haem_Oase-like_multi-hlx"/>
</dbReference>
<dbReference type="Proteomes" id="UP000671828">
    <property type="component" value="Chromosome"/>
</dbReference>
<dbReference type="SUPFAM" id="SSF48613">
    <property type="entry name" value="Heme oxygenase-like"/>
    <property type="match status" value="1"/>
</dbReference>
<evidence type="ECO:0000313" key="4">
    <source>
        <dbReference type="Proteomes" id="UP001195724"/>
    </source>
</evidence>
<sequence>MANAANLIQDHQSRLPIREQVETNGLLAAARAGRVSAEQLQRFVAAEFLSQNAEIVKYGNLLVRHSHEVPGVVFAHLAALYLSQRRLLTDVAAADVGLNVDELRSADLPQEVHDFSLAETWVGVHAGPGEAALAVHTDFQLFAPVATELVDALGRLDDVPRSVVSYLENYSQEPAVLREGLVEVVEHGLAEGEPEKWLFRSAGDIPDLLTAYWGYVSG</sequence>
<organism evidence="2 3">
    <name type="scientific">Saccharothrix algeriensis</name>
    <dbReference type="NCBI Taxonomy" id="173560"/>
    <lineage>
        <taxon>Bacteria</taxon>
        <taxon>Bacillati</taxon>
        <taxon>Actinomycetota</taxon>
        <taxon>Actinomycetes</taxon>
        <taxon>Pseudonocardiales</taxon>
        <taxon>Pseudonocardiaceae</taxon>
        <taxon>Saccharothrix</taxon>
    </lineage>
</organism>